<accession>A0A0J0ZR28</accession>
<dbReference type="InterPro" id="IPR008687">
    <property type="entry name" value="MobC"/>
</dbReference>
<sequence length="205" mass="23587">MKRTKREITKRLRFNAEQGAQLDSFLQEHGIGFTKLIHILIQRELCRCWPLVHQTSEEQALSEPSKLWQSVPLKKRSLKNTVGRPIPSADPQLLLELGRIGNNINQIARSLNFLCLQQTEDIQKFSFVDCVDVLVTIQSDLHLYLPVLPKYFVSDQLAKNRKAEAIQRVTELSEDSHLDHQNDAVLSQRESEPTRSSSSDYDAYF</sequence>
<dbReference type="RefSeq" id="WP_000831517.1">
    <property type="nucleotide sequence ID" value="NZ_JPHZ01000034.1"/>
</dbReference>
<protein>
    <submittedName>
        <fullName evidence="3">Bacterial mobilization protein MobC domain protein</fullName>
    </submittedName>
</protein>
<evidence type="ECO:0000313" key="4">
    <source>
        <dbReference type="Proteomes" id="UP000036122"/>
    </source>
</evidence>
<feature type="compositionally biased region" description="Polar residues" evidence="1">
    <location>
        <begin position="194"/>
        <end position="205"/>
    </location>
</feature>
<dbReference type="AlphaFoldDB" id="A0A0J0ZR28"/>
<feature type="domain" description="Bacterial mobilisation" evidence="2">
    <location>
        <begin position="95"/>
        <end position="122"/>
    </location>
</feature>
<gene>
    <name evidence="3" type="ORF">T630_0727</name>
</gene>
<dbReference type="EMBL" id="JPHZ01000034">
    <property type="protein sequence ID" value="KLT84470.1"/>
    <property type="molecule type" value="Genomic_DNA"/>
</dbReference>
<proteinExistence type="predicted"/>
<dbReference type="Proteomes" id="UP000036122">
    <property type="component" value="Unassembled WGS sequence"/>
</dbReference>
<organism evidence="3 4">
    <name type="scientific">Acinetobacter baumannii MRSN 3527</name>
    <dbReference type="NCBI Taxonomy" id="1409923"/>
    <lineage>
        <taxon>Bacteria</taxon>
        <taxon>Pseudomonadati</taxon>
        <taxon>Pseudomonadota</taxon>
        <taxon>Gammaproteobacteria</taxon>
        <taxon>Moraxellales</taxon>
        <taxon>Moraxellaceae</taxon>
        <taxon>Acinetobacter</taxon>
        <taxon>Acinetobacter calcoaceticus/baumannii complex</taxon>
    </lineage>
</organism>
<reference evidence="3 4" key="1">
    <citation type="submission" date="2014-07" db="EMBL/GenBank/DDBJ databases">
        <authorList>
            <person name="Harkins D.M."/>
            <person name="Lesho E."/>
            <person name="Waterman P.E."/>
            <person name="Chan A."/>
            <person name="Fouts D.E."/>
        </authorList>
    </citation>
    <scope>NUCLEOTIDE SEQUENCE [LARGE SCALE GENOMIC DNA]</scope>
    <source>
        <strain evidence="3 4">MRSN 3527</strain>
    </source>
</reference>
<dbReference type="PATRIC" id="fig|1409923.3.peg.1586"/>
<evidence type="ECO:0000256" key="1">
    <source>
        <dbReference type="SAM" id="MobiDB-lite"/>
    </source>
</evidence>
<comment type="caution">
    <text evidence="3">The sequence shown here is derived from an EMBL/GenBank/DDBJ whole genome shotgun (WGS) entry which is preliminary data.</text>
</comment>
<evidence type="ECO:0000313" key="3">
    <source>
        <dbReference type="EMBL" id="KLT84470.1"/>
    </source>
</evidence>
<evidence type="ECO:0000259" key="2">
    <source>
        <dbReference type="Pfam" id="PF05713"/>
    </source>
</evidence>
<name>A0A0J0ZR28_ACIBA</name>
<dbReference type="Pfam" id="PF05713">
    <property type="entry name" value="MobC"/>
    <property type="match status" value="1"/>
</dbReference>
<feature type="region of interest" description="Disordered" evidence="1">
    <location>
        <begin position="174"/>
        <end position="205"/>
    </location>
</feature>